<feature type="transmembrane region" description="Helical" evidence="2">
    <location>
        <begin position="236"/>
        <end position="257"/>
    </location>
</feature>
<dbReference type="InterPro" id="IPR015920">
    <property type="entry name" value="Cellobiose_DH-like_cyt"/>
</dbReference>
<dbReference type="CDD" id="cd08760">
    <property type="entry name" value="Cyt_b561_FRRS1_like"/>
    <property type="match status" value="1"/>
</dbReference>
<feature type="domain" description="Cellobiose dehydrogenase-like cytochrome" evidence="3">
    <location>
        <begin position="58"/>
        <end position="176"/>
    </location>
</feature>
<feature type="compositionally biased region" description="Basic and acidic residues" evidence="1">
    <location>
        <begin position="197"/>
        <end position="212"/>
    </location>
</feature>
<evidence type="ECO:0000256" key="2">
    <source>
        <dbReference type="SAM" id="Phobius"/>
    </source>
</evidence>
<feature type="non-terminal residue" evidence="4">
    <location>
        <position position="322"/>
    </location>
</feature>
<protein>
    <recommendedName>
        <fullName evidence="3">Cellobiose dehydrogenase-like cytochrome domain-containing protein</fullName>
    </recommendedName>
</protein>
<feature type="transmembrane region" description="Helical" evidence="2">
    <location>
        <begin position="269"/>
        <end position="290"/>
    </location>
</feature>
<dbReference type="OrthoDB" id="19261at2759"/>
<dbReference type="PANTHER" id="PTHR47797:SF3">
    <property type="entry name" value="CYTOCHROME B561 DOMAIN-CONTAINING PROTEIN"/>
    <property type="match status" value="1"/>
</dbReference>
<keyword evidence="2" id="KW-1133">Transmembrane helix</keyword>
<dbReference type="Gene3D" id="1.20.120.1770">
    <property type="match status" value="1"/>
</dbReference>
<accession>A0A5C3MBT6</accession>
<dbReference type="Gene3D" id="2.60.40.1210">
    <property type="entry name" value="Cellobiose dehydrogenase, cytochrome domain"/>
    <property type="match status" value="1"/>
</dbReference>
<dbReference type="STRING" id="68775.A0A5C3MBT6"/>
<keyword evidence="2" id="KW-0472">Membrane</keyword>
<organism evidence="4 5">
    <name type="scientific">Crucibulum laeve</name>
    <dbReference type="NCBI Taxonomy" id="68775"/>
    <lineage>
        <taxon>Eukaryota</taxon>
        <taxon>Fungi</taxon>
        <taxon>Dikarya</taxon>
        <taxon>Basidiomycota</taxon>
        <taxon>Agaricomycotina</taxon>
        <taxon>Agaricomycetes</taxon>
        <taxon>Agaricomycetidae</taxon>
        <taxon>Agaricales</taxon>
        <taxon>Agaricineae</taxon>
        <taxon>Nidulariaceae</taxon>
        <taxon>Crucibulum</taxon>
    </lineage>
</organism>
<dbReference type="CDD" id="cd09630">
    <property type="entry name" value="CDH_like_cytochrome"/>
    <property type="match status" value="1"/>
</dbReference>
<dbReference type="EMBL" id="ML213592">
    <property type="protein sequence ID" value="TFK42919.1"/>
    <property type="molecule type" value="Genomic_DNA"/>
</dbReference>
<evidence type="ECO:0000313" key="5">
    <source>
        <dbReference type="Proteomes" id="UP000308652"/>
    </source>
</evidence>
<evidence type="ECO:0000259" key="3">
    <source>
        <dbReference type="Pfam" id="PF16010"/>
    </source>
</evidence>
<feature type="region of interest" description="Disordered" evidence="1">
    <location>
        <begin position="181"/>
        <end position="212"/>
    </location>
</feature>
<dbReference type="AlphaFoldDB" id="A0A5C3MBT6"/>
<dbReference type="SUPFAM" id="SSF49344">
    <property type="entry name" value="CBD9-like"/>
    <property type="match status" value="1"/>
</dbReference>
<sequence length="322" mass="35550">FLLFLLLQPHAYALKGDSGCGPILCVNATLNERGDQVTYEMTVLRKPMGWVAMFLPSKFQSSGFGRRMKGTHMVIMWPNEDGSTTISQRYGHGHIEPQPVTNPPRIATVNDPKITSWHPPNATVLSFSIPANKTLLASAEPTERLIWAYSMTRPLKEPDSPLKAHYMAGFFRVDVTKDLPDQPATIDPPSAPSAPPHEADIHLHDDEQKPDEPVDFQTIVADGPYKGREKIILTHAILLSAGFLVLLPAGSLIARWGRTITPNWFKAHWVCNMMLAAPAITFGALLGPIAVYDHQAAHLVDAHQICGILLVLMYYLQVGLGR</sequence>
<reference evidence="4 5" key="1">
    <citation type="journal article" date="2019" name="Nat. Ecol. Evol.">
        <title>Megaphylogeny resolves global patterns of mushroom evolution.</title>
        <authorList>
            <person name="Varga T."/>
            <person name="Krizsan K."/>
            <person name="Foldi C."/>
            <person name="Dima B."/>
            <person name="Sanchez-Garcia M."/>
            <person name="Sanchez-Ramirez S."/>
            <person name="Szollosi G.J."/>
            <person name="Szarkandi J.G."/>
            <person name="Papp V."/>
            <person name="Albert L."/>
            <person name="Andreopoulos W."/>
            <person name="Angelini C."/>
            <person name="Antonin V."/>
            <person name="Barry K.W."/>
            <person name="Bougher N.L."/>
            <person name="Buchanan P."/>
            <person name="Buyck B."/>
            <person name="Bense V."/>
            <person name="Catcheside P."/>
            <person name="Chovatia M."/>
            <person name="Cooper J."/>
            <person name="Damon W."/>
            <person name="Desjardin D."/>
            <person name="Finy P."/>
            <person name="Geml J."/>
            <person name="Haridas S."/>
            <person name="Hughes K."/>
            <person name="Justo A."/>
            <person name="Karasinski D."/>
            <person name="Kautmanova I."/>
            <person name="Kiss B."/>
            <person name="Kocsube S."/>
            <person name="Kotiranta H."/>
            <person name="LaButti K.M."/>
            <person name="Lechner B.E."/>
            <person name="Liimatainen K."/>
            <person name="Lipzen A."/>
            <person name="Lukacs Z."/>
            <person name="Mihaltcheva S."/>
            <person name="Morgado L.N."/>
            <person name="Niskanen T."/>
            <person name="Noordeloos M.E."/>
            <person name="Ohm R.A."/>
            <person name="Ortiz-Santana B."/>
            <person name="Ovrebo C."/>
            <person name="Racz N."/>
            <person name="Riley R."/>
            <person name="Savchenko A."/>
            <person name="Shiryaev A."/>
            <person name="Soop K."/>
            <person name="Spirin V."/>
            <person name="Szebenyi C."/>
            <person name="Tomsovsky M."/>
            <person name="Tulloss R.E."/>
            <person name="Uehling J."/>
            <person name="Grigoriev I.V."/>
            <person name="Vagvolgyi C."/>
            <person name="Papp T."/>
            <person name="Martin F.M."/>
            <person name="Miettinen O."/>
            <person name="Hibbett D.S."/>
            <person name="Nagy L.G."/>
        </authorList>
    </citation>
    <scope>NUCLEOTIDE SEQUENCE [LARGE SCALE GENOMIC DNA]</scope>
    <source>
        <strain evidence="4 5">CBS 166.37</strain>
    </source>
</reference>
<dbReference type="Pfam" id="PF16010">
    <property type="entry name" value="CDH-cyt"/>
    <property type="match status" value="1"/>
</dbReference>
<gene>
    <name evidence="4" type="ORF">BDQ12DRAFT_564185</name>
</gene>
<name>A0A5C3MBT6_9AGAR</name>
<feature type="non-terminal residue" evidence="4">
    <location>
        <position position="1"/>
    </location>
</feature>
<dbReference type="Proteomes" id="UP000308652">
    <property type="component" value="Unassembled WGS sequence"/>
</dbReference>
<feature type="transmembrane region" description="Helical" evidence="2">
    <location>
        <begin position="296"/>
        <end position="316"/>
    </location>
</feature>
<evidence type="ECO:0000256" key="1">
    <source>
        <dbReference type="SAM" id="MobiDB-lite"/>
    </source>
</evidence>
<proteinExistence type="predicted"/>
<keyword evidence="2" id="KW-0812">Transmembrane</keyword>
<evidence type="ECO:0000313" key="4">
    <source>
        <dbReference type="EMBL" id="TFK42919.1"/>
    </source>
</evidence>
<dbReference type="PANTHER" id="PTHR47797">
    <property type="entry name" value="DEHYDROGENASE, PUTATIVE (AFU_ORTHOLOGUE AFUA_8G05805)-RELATED"/>
    <property type="match status" value="1"/>
</dbReference>
<keyword evidence="5" id="KW-1185">Reference proteome</keyword>